<dbReference type="InterPro" id="IPR003812">
    <property type="entry name" value="Fido"/>
</dbReference>
<dbReference type="SUPFAM" id="SSF140931">
    <property type="entry name" value="Fic-like"/>
    <property type="match status" value="1"/>
</dbReference>
<keyword evidence="2" id="KW-0547">Nucleotide-binding</keyword>
<proteinExistence type="predicted"/>
<dbReference type="Gene3D" id="1.10.3290.10">
    <property type="entry name" value="Fido-like domain"/>
    <property type="match status" value="1"/>
</dbReference>
<dbReference type="Pfam" id="PF02661">
    <property type="entry name" value="Fic"/>
    <property type="match status" value="1"/>
</dbReference>
<dbReference type="EMBL" id="SIXF01000034">
    <property type="protein sequence ID" value="TBO39780.1"/>
    <property type="molecule type" value="Genomic_DNA"/>
</dbReference>
<evidence type="ECO:0000313" key="4">
    <source>
        <dbReference type="EMBL" id="TBO39780.1"/>
    </source>
</evidence>
<dbReference type="OrthoDB" id="9814400at2"/>
<evidence type="ECO:0000259" key="3">
    <source>
        <dbReference type="PROSITE" id="PS51459"/>
    </source>
</evidence>
<keyword evidence="2" id="KW-0067">ATP-binding</keyword>
<dbReference type="AlphaFoldDB" id="A0A4Q9H7H9"/>
<gene>
    <name evidence="4" type="ORF">EYS08_22230</name>
</gene>
<protein>
    <recommendedName>
        <fullName evidence="3">Fido domain-containing protein</fullName>
    </recommendedName>
</protein>
<dbReference type="GO" id="GO:0005524">
    <property type="term" value="F:ATP binding"/>
    <property type="evidence" value="ECO:0007669"/>
    <property type="project" value="UniProtKB-KW"/>
</dbReference>
<dbReference type="RefSeq" id="WP_131032160.1">
    <property type="nucleotide sequence ID" value="NZ_SIXF01000034.1"/>
</dbReference>
<evidence type="ECO:0000313" key="5">
    <source>
        <dbReference type="Proteomes" id="UP000291819"/>
    </source>
</evidence>
<sequence>MIKKAAGSEWLKKELNLPEYKLSTRSFIGTKNKIEMAPDGTIDQYFGSKYAPDTDSIFTHLEFLLKYDDVNLDFLEAVFRHVKEDELVAYISTSPAGRYNRKLGFIYEWLMAKELQLNFEPGGNYIDFLEPMNYITGKTIKNSRWRINDNLLGLPQFCPMVRRTKALEEAINTDYKAEINGLKKEFSSEVFARATQYLYRKETKSSYEIESEKPSPERIDRFISILSQAGKSPSAEVFAEKNLTALQNAIVDPRYAQPGFRGFQNYIGQTNYRMEEIYHYICPPQDMVSSMMKGLIDVETKSIGASAVVRAAIIAFGFVFIHPFEDGNGRIHRFIIHDMLTRDGLAEHGMIIPVSAHMINNMKDYDVALEAYSKPLMQRIKFIRNDQGEVAVKNPEEVSAYFRYPDLTTQCIYLAKTIQATIQQDLTEELYFLERYDELKRALQNLIDMPDRRLNDIIIFLHQNKGIFPKRRKKNFEEITEEEFSQMELIYEEIFNDK</sequence>
<evidence type="ECO:0000256" key="2">
    <source>
        <dbReference type="PIRSR" id="PIRSR640198-2"/>
    </source>
</evidence>
<dbReference type="PANTHER" id="PTHR13504">
    <property type="entry name" value="FIDO DOMAIN-CONTAINING PROTEIN DDB_G0283145"/>
    <property type="match status" value="1"/>
</dbReference>
<dbReference type="InterPro" id="IPR036597">
    <property type="entry name" value="Fido-like_dom_sf"/>
</dbReference>
<keyword evidence="5" id="KW-1185">Reference proteome</keyword>
<dbReference type="PROSITE" id="PS51459">
    <property type="entry name" value="FIDO"/>
    <property type="match status" value="1"/>
</dbReference>
<reference evidence="4 5" key="1">
    <citation type="submission" date="2019-02" db="EMBL/GenBank/DDBJ databases">
        <title>Pedobacter kyonggii whole genome sequence analysis.</title>
        <authorList>
            <person name="Dahal R.H."/>
        </authorList>
    </citation>
    <scope>NUCLEOTIDE SEQUENCE [LARGE SCALE GENOMIC DNA]</scope>
    <source>
        <strain evidence="4 5">K-4-11-1</strain>
    </source>
</reference>
<feature type="domain" description="Fido" evidence="3">
    <location>
        <begin position="238"/>
        <end position="385"/>
    </location>
</feature>
<dbReference type="PANTHER" id="PTHR13504:SF38">
    <property type="entry name" value="FIDO DOMAIN-CONTAINING PROTEIN"/>
    <property type="match status" value="1"/>
</dbReference>
<accession>A0A4Q9H7H9</accession>
<feature type="active site" evidence="1">
    <location>
        <position position="322"/>
    </location>
</feature>
<dbReference type="Proteomes" id="UP000291819">
    <property type="component" value="Unassembled WGS sequence"/>
</dbReference>
<comment type="caution">
    <text evidence="4">The sequence shown here is derived from an EMBL/GenBank/DDBJ whole genome shotgun (WGS) entry which is preliminary data.</text>
</comment>
<dbReference type="InterPro" id="IPR040198">
    <property type="entry name" value="Fido_containing"/>
</dbReference>
<organism evidence="4 5">
    <name type="scientific">Pedobacter kyonggii</name>
    <dbReference type="NCBI Taxonomy" id="1926871"/>
    <lineage>
        <taxon>Bacteria</taxon>
        <taxon>Pseudomonadati</taxon>
        <taxon>Bacteroidota</taxon>
        <taxon>Sphingobacteriia</taxon>
        <taxon>Sphingobacteriales</taxon>
        <taxon>Sphingobacteriaceae</taxon>
        <taxon>Pedobacter</taxon>
    </lineage>
</organism>
<feature type="binding site" evidence="2">
    <location>
        <begin position="326"/>
        <end position="333"/>
    </location>
    <ligand>
        <name>ATP</name>
        <dbReference type="ChEBI" id="CHEBI:30616"/>
    </ligand>
</feature>
<evidence type="ECO:0000256" key="1">
    <source>
        <dbReference type="PIRSR" id="PIRSR640198-1"/>
    </source>
</evidence>
<name>A0A4Q9H7H9_9SPHI</name>